<name>A0ACD5H329_9CYAN</name>
<gene>
    <name evidence="1" type="ORF">BH720_018405</name>
</gene>
<protein>
    <submittedName>
        <fullName evidence="1">Uncharacterized protein</fullName>
    </submittedName>
</protein>
<dbReference type="Proteomes" id="UP000095472">
    <property type="component" value="Chromosome"/>
</dbReference>
<reference evidence="1 2" key="1">
    <citation type="journal article" date="2016" name="Genome Announc.">
        <title>Draft Genome Sequence of the Thermotolerant Cyanobacterium Desertifilum sp. IPPAS B-1220.</title>
        <authorList>
            <person name="Mironov K.S."/>
            <person name="Sinetova M.A."/>
            <person name="Bolatkhan K."/>
            <person name="Zayadan B.K."/>
            <person name="Ustinova V.V."/>
            <person name="Kupriyanova E.V."/>
            <person name="Skrypnik A.N."/>
            <person name="Gogoleva N.E."/>
            <person name="Gogolev Y.V."/>
            <person name="Los D.A."/>
        </authorList>
    </citation>
    <scope>NUCLEOTIDE SEQUENCE [LARGE SCALE GENOMIC DNA]</scope>
    <source>
        <strain evidence="1 2">IPPAS B-1220</strain>
    </source>
</reference>
<organism evidence="1 2">
    <name type="scientific">Desertifilum tharense IPPAS B-1220</name>
    <dbReference type="NCBI Taxonomy" id="1781255"/>
    <lineage>
        <taxon>Bacteria</taxon>
        <taxon>Bacillati</taxon>
        <taxon>Cyanobacteriota</taxon>
        <taxon>Cyanophyceae</taxon>
        <taxon>Desertifilales</taxon>
        <taxon>Desertifilaceae</taxon>
        <taxon>Desertifilum</taxon>
    </lineage>
</organism>
<accession>A0ACD5H329</accession>
<evidence type="ECO:0000313" key="1">
    <source>
        <dbReference type="EMBL" id="XPM66956.1"/>
    </source>
</evidence>
<keyword evidence="2" id="KW-1185">Reference proteome</keyword>
<dbReference type="EMBL" id="CP182909">
    <property type="protein sequence ID" value="XPM66956.1"/>
    <property type="molecule type" value="Genomic_DNA"/>
</dbReference>
<evidence type="ECO:0000313" key="2">
    <source>
        <dbReference type="Proteomes" id="UP000095472"/>
    </source>
</evidence>
<proteinExistence type="predicted"/>
<sequence>MHVQRQGDRLVIQEGTSVAQLPSKRRKKPPFKRGGKGGGGKPRSQRPTRPGDRSASASTPAPQRRDAPLPKPLKRKNRLKNKAKTSQKLEVGVLRSILAPPAIASSLLRRSRKSGWSIAKRSILKQYVTKLQQIPLCPFWQRSRC</sequence>